<dbReference type="GO" id="GO:0036503">
    <property type="term" value="P:ERAD pathway"/>
    <property type="evidence" value="ECO:0007669"/>
    <property type="project" value="TreeGrafter"/>
</dbReference>
<dbReference type="SUPFAM" id="SSF49899">
    <property type="entry name" value="Concanavalin A-like lectins/glucanases"/>
    <property type="match status" value="1"/>
</dbReference>
<feature type="compositionally biased region" description="Basic and acidic residues" evidence="11">
    <location>
        <begin position="506"/>
        <end position="524"/>
    </location>
</feature>
<feature type="region of interest" description="Disordered" evidence="11">
    <location>
        <begin position="280"/>
        <end position="336"/>
    </location>
</feature>
<evidence type="ECO:0000256" key="10">
    <source>
        <dbReference type="RuleBase" id="RU362126"/>
    </source>
</evidence>
<proteinExistence type="inferred from homology"/>
<feature type="region of interest" description="Disordered" evidence="11">
    <location>
        <begin position="506"/>
        <end position="623"/>
    </location>
</feature>
<evidence type="ECO:0000313" key="12">
    <source>
        <dbReference type="EMBL" id="KAG7154634.1"/>
    </source>
</evidence>
<dbReference type="PROSITE" id="PS00803">
    <property type="entry name" value="CALRETICULIN_1"/>
    <property type="match status" value="1"/>
</dbReference>
<dbReference type="FunFam" id="2.10.250.10:FF:000001">
    <property type="entry name" value="Calnexin homolog"/>
    <property type="match status" value="1"/>
</dbReference>
<dbReference type="InterPro" id="IPR013320">
    <property type="entry name" value="ConA-like_dom_sf"/>
</dbReference>
<dbReference type="PANTHER" id="PTHR11073">
    <property type="entry name" value="CALRETICULIN AND CALNEXIN"/>
    <property type="match status" value="1"/>
</dbReference>
<feature type="signal peptide" evidence="10">
    <location>
        <begin position="1"/>
        <end position="26"/>
    </location>
</feature>
<dbReference type="EMBL" id="JAHLQT010044109">
    <property type="protein sequence ID" value="KAG7154634.1"/>
    <property type="molecule type" value="Genomic_DNA"/>
</dbReference>
<keyword evidence="3 10" id="KW-0812">Transmembrane</keyword>
<dbReference type="GO" id="GO:0051082">
    <property type="term" value="F:unfolded protein binding"/>
    <property type="evidence" value="ECO:0007669"/>
    <property type="project" value="InterPro"/>
</dbReference>
<dbReference type="Proteomes" id="UP000747542">
    <property type="component" value="Unassembled WGS sequence"/>
</dbReference>
<dbReference type="PANTHER" id="PTHR11073:SF1">
    <property type="entry name" value="CALNEXIN 14D-RELATED"/>
    <property type="match status" value="1"/>
</dbReference>
<name>A0A8J5JCN2_HOMAM</name>
<feature type="transmembrane region" description="Helical" evidence="10">
    <location>
        <begin position="476"/>
        <end position="500"/>
    </location>
</feature>
<comment type="similarity">
    <text evidence="2 10">Belongs to the calreticulin family.</text>
</comment>
<dbReference type="PRINTS" id="PR00626">
    <property type="entry name" value="CALRETICULIN"/>
</dbReference>
<keyword evidence="5 10" id="KW-1133">Transmembrane helix</keyword>
<dbReference type="InterPro" id="IPR018124">
    <property type="entry name" value="Calret/calnex_CS"/>
</dbReference>
<comment type="function">
    <text evidence="8">Calcium-binding protein that interacts with newly synthesized monoglucosylated glycoproteins in the endoplasmic reticulum. It may act in assisting protein assembly and/or in the retention within the ER of unassembled protein subunits. It seems to play a major role in the quality control apparatus of the ER by the retention of incorrectly folded proteins. Required for embryogenesis and larval development under heat and ER stress conditions. May be important for germ cell development. Involved in neuronal necrotic cell death.</text>
</comment>
<comment type="subcellular location">
    <subcellularLocation>
        <location evidence="1">Endoplasmic reticulum membrane</location>
        <topology evidence="1">Single-pass type I membrane protein</topology>
    </subcellularLocation>
</comment>
<feature type="chain" id="PRO_5035341182" evidence="10">
    <location>
        <begin position="27"/>
        <end position="623"/>
    </location>
</feature>
<dbReference type="GO" id="GO:0006457">
    <property type="term" value="P:protein folding"/>
    <property type="evidence" value="ECO:0007669"/>
    <property type="project" value="InterPro"/>
</dbReference>
<dbReference type="SUPFAM" id="SSF63887">
    <property type="entry name" value="P-domain of calnexin/calreticulin"/>
    <property type="match status" value="1"/>
</dbReference>
<protein>
    <submittedName>
        <fullName evidence="12">Calnexin-like</fullName>
    </submittedName>
</protein>
<feature type="compositionally biased region" description="Acidic residues" evidence="11">
    <location>
        <begin position="525"/>
        <end position="556"/>
    </location>
</feature>
<evidence type="ECO:0000256" key="4">
    <source>
        <dbReference type="ARBA" id="ARBA00022824"/>
    </source>
</evidence>
<organism evidence="12 13">
    <name type="scientific">Homarus americanus</name>
    <name type="common">American lobster</name>
    <dbReference type="NCBI Taxonomy" id="6706"/>
    <lineage>
        <taxon>Eukaryota</taxon>
        <taxon>Metazoa</taxon>
        <taxon>Ecdysozoa</taxon>
        <taxon>Arthropoda</taxon>
        <taxon>Crustacea</taxon>
        <taxon>Multicrustacea</taxon>
        <taxon>Malacostraca</taxon>
        <taxon>Eumalacostraca</taxon>
        <taxon>Eucarida</taxon>
        <taxon>Decapoda</taxon>
        <taxon>Pleocyemata</taxon>
        <taxon>Astacidea</taxon>
        <taxon>Nephropoidea</taxon>
        <taxon>Nephropidae</taxon>
        <taxon>Homarus</taxon>
    </lineage>
</organism>
<dbReference type="AlphaFoldDB" id="A0A8J5JCN2"/>
<feature type="compositionally biased region" description="Acidic residues" evidence="11">
    <location>
        <begin position="566"/>
        <end position="598"/>
    </location>
</feature>
<evidence type="ECO:0000313" key="13">
    <source>
        <dbReference type="Proteomes" id="UP000747542"/>
    </source>
</evidence>
<keyword evidence="13" id="KW-1185">Reference proteome</keyword>
<dbReference type="PROSITE" id="PS00804">
    <property type="entry name" value="CALRETICULIN_2"/>
    <property type="match status" value="1"/>
</dbReference>
<evidence type="ECO:0000256" key="8">
    <source>
        <dbReference type="ARBA" id="ARBA00053392"/>
    </source>
</evidence>
<keyword evidence="6 10" id="KW-0472">Membrane</keyword>
<dbReference type="Pfam" id="PF00262">
    <property type="entry name" value="Calreticulin"/>
    <property type="match status" value="1"/>
</dbReference>
<keyword evidence="4 10" id="KW-0256">Endoplasmic reticulum</keyword>
<evidence type="ECO:0000256" key="6">
    <source>
        <dbReference type="ARBA" id="ARBA00023136"/>
    </source>
</evidence>
<evidence type="ECO:0000256" key="11">
    <source>
        <dbReference type="SAM" id="MobiDB-lite"/>
    </source>
</evidence>
<dbReference type="Gene3D" id="2.10.250.10">
    <property type="entry name" value="Calreticulin/calnexin, P domain"/>
    <property type="match status" value="1"/>
</dbReference>
<gene>
    <name evidence="12" type="primary">Canx-L</name>
    <name evidence="12" type="ORF">Hamer_G014983</name>
</gene>
<feature type="compositionally biased region" description="Basic and acidic residues" evidence="11">
    <location>
        <begin position="599"/>
        <end position="610"/>
    </location>
</feature>
<evidence type="ECO:0000256" key="7">
    <source>
        <dbReference type="ARBA" id="ARBA00023186"/>
    </source>
</evidence>
<dbReference type="PROSITE" id="PS00805">
    <property type="entry name" value="CALRETICULIN_REPEAT"/>
    <property type="match status" value="1"/>
</dbReference>
<dbReference type="InterPro" id="IPR009033">
    <property type="entry name" value="Calreticulin/calnexin_P_dom_sf"/>
</dbReference>
<evidence type="ECO:0000256" key="3">
    <source>
        <dbReference type="ARBA" id="ARBA00022692"/>
    </source>
</evidence>
<evidence type="ECO:0000256" key="1">
    <source>
        <dbReference type="ARBA" id="ARBA00004115"/>
    </source>
</evidence>
<keyword evidence="7 10" id="KW-0143">Chaperone</keyword>
<evidence type="ECO:0000256" key="2">
    <source>
        <dbReference type="ARBA" id="ARBA00010983"/>
    </source>
</evidence>
<dbReference type="GO" id="GO:0005509">
    <property type="term" value="F:calcium ion binding"/>
    <property type="evidence" value="ECO:0007669"/>
    <property type="project" value="InterPro"/>
</dbReference>
<dbReference type="Gene3D" id="2.60.120.200">
    <property type="match status" value="1"/>
</dbReference>
<accession>A0A8J5JCN2</accession>
<comment type="caution">
    <text evidence="12">The sequence shown here is derived from an EMBL/GenBank/DDBJ whole genome shotgun (WGS) entry which is preliminary data.</text>
</comment>
<dbReference type="GO" id="GO:0005789">
    <property type="term" value="C:endoplasmic reticulum membrane"/>
    <property type="evidence" value="ECO:0007669"/>
    <property type="project" value="UniProtKB-SubCell"/>
</dbReference>
<reference evidence="12" key="1">
    <citation type="journal article" date="2021" name="Sci. Adv.">
        <title>The American lobster genome reveals insights on longevity, neural, and immune adaptations.</title>
        <authorList>
            <person name="Polinski J.M."/>
            <person name="Zimin A.V."/>
            <person name="Clark K.F."/>
            <person name="Kohn A.B."/>
            <person name="Sadowski N."/>
            <person name="Timp W."/>
            <person name="Ptitsyn A."/>
            <person name="Khanna P."/>
            <person name="Romanova D.Y."/>
            <person name="Williams P."/>
            <person name="Greenwood S.J."/>
            <person name="Moroz L.L."/>
            <person name="Walt D.R."/>
            <person name="Bodnar A.G."/>
        </authorList>
    </citation>
    <scope>NUCLEOTIDE SEQUENCE</scope>
    <source>
        <strain evidence="12">GMGI-L3</strain>
    </source>
</reference>
<keyword evidence="9" id="KW-1015">Disulfide bond</keyword>
<feature type="compositionally biased region" description="Basic and acidic residues" evidence="11">
    <location>
        <begin position="282"/>
        <end position="295"/>
    </location>
</feature>
<evidence type="ECO:0000256" key="9">
    <source>
        <dbReference type="PIRSR" id="PIRSR601580-3"/>
    </source>
</evidence>
<sequence>MAWRWQRTVLLAVVLIGILLPCAVIAGEDDEVTVTEEMVQEEDEVEEVIYATPKVIASAYLMETFDDVGAFENAWVKSQAKKDGVDEDIAKYDGVWAVESAERMALTGDRGLVLKSKAKHAAIAVALKRPFSFTSKPLVVQYEVNLQNGQECGGAYIKLLSSQDGRVDLKKFNDKTPYTIMFGPDKCGNDHKLHFIFRHINPLTGEVEEKHAKRPRDKIEEPFKDKKPHLYTLIVRPDNTYEINLDQEVINSGSLLEDFSPPVNPPKEIDDPEDFMPEEWDEREKIPDPDATKPDDWDEDAPMQIADPDAVKPSGWLDEEPEMIPDPTAEKPEDWDDEMDGEWEAALINNPKCADAPGCGEWKPPMIDNPNYKGKWRPAMIDNPNYRGKWKPRKISNPDFFEDLEPFKMTPIDAVGIELWSMSDNILFDNLIITDSIADANLLAAETFDLKVMKLEKGQWGYTFDCWGKWMKQTPWFWPAYGLACGSPAIAFFFYLIWWVQQPDTNEKKDSKVDKDAEHKKTDEPTADDPPADDPPADDAPADDPPGEVEGEAVEGEQEKVNNAASDEDAASGEEPADTVEGDADEEEDEEEEEEEQVNEEKGKEAEEAQTRTSPRLRKARRE</sequence>
<dbReference type="InterPro" id="IPR001580">
    <property type="entry name" value="Calret/calnex"/>
</dbReference>
<feature type="disulfide bond" evidence="9">
    <location>
        <begin position="152"/>
        <end position="187"/>
    </location>
</feature>
<evidence type="ECO:0000256" key="5">
    <source>
        <dbReference type="ARBA" id="ARBA00022989"/>
    </source>
</evidence>
<dbReference type="FunFam" id="2.60.120.200:FF:000011">
    <property type="entry name" value="Probable calnexin"/>
    <property type="match status" value="1"/>
</dbReference>
<keyword evidence="10" id="KW-0732">Signal</keyword>